<name>A0A8H4N2V2_9PEZI</name>
<dbReference type="InterPro" id="IPR045312">
    <property type="entry name" value="PCBER-like"/>
</dbReference>
<dbReference type="InterPro" id="IPR036291">
    <property type="entry name" value="NAD(P)-bd_dom_sf"/>
</dbReference>
<gene>
    <name evidence="4" type="ORF">GTA08_BOTSDO04885</name>
</gene>
<dbReference type="EMBL" id="WWBZ02000033">
    <property type="protein sequence ID" value="KAF4306985.1"/>
    <property type="molecule type" value="Genomic_DNA"/>
</dbReference>
<comment type="caution">
    <text evidence="4">The sequence shown here is derived from an EMBL/GenBank/DDBJ whole genome shotgun (WGS) entry which is preliminary data.</text>
</comment>
<evidence type="ECO:0000256" key="1">
    <source>
        <dbReference type="ARBA" id="ARBA00022857"/>
    </source>
</evidence>
<evidence type="ECO:0000259" key="3">
    <source>
        <dbReference type="Pfam" id="PF05368"/>
    </source>
</evidence>
<keyword evidence="5" id="KW-1185">Reference proteome</keyword>
<dbReference type="Proteomes" id="UP000572817">
    <property type="component" value="Unassembled WGS sequence"/>
</dbReference>
<reference evidence="4" key="1">
    <citation type="submission" date="2020-04" db="EMBL/GenBank/DDBJ databases">
        <title>Genome Assembly and Annotation of Botryosphaeria dothidea sdau 11-99, a Latent Pathogen of Apple Fruit Ring Rot in China.</title>
        <authorList>
            <person name="Yu C."/>
            <person name="Diao Y."/>
            <person name="Lu Q."/>
            <person name="Zhao J."/>
            <person name="Cui S."/>
            <person name="Peng C."/>
            <person name="He B."/>
            <person name="Liu H."/>
        </authorList>
    </citation>
    <scope>NUCLEOTIDE SEQUENCE [LARGE SCALE GENOMIC DNA]</scope>
    <source>
        <strain evidence="4">Sdau11-99</strain>
    </source>
</reference>
<evidence type="ECO:0000313" key="4">
    <source>
        <dbReference type="EMBL" id="KAF4306985.1"/>
    </source>
</evidence>
<keyword evidence="1" id="KW-0521">NADP</keyword>
<protein>
    <submittedName>
        <fullName evidence="4">Isoflavone reductase family protein</fullName>
    </submittedName>
</protein>
<dbReference type="OrthoDB" id="9984533at2759"/>
<dbReference type="SUPFAM" id="SSF51735">
    <property type="entry name" value="NAD(P)-binding Rossmann-fold domains"/>
    <property type="match status" value="1"/>
</dbReference>
<dbReference type="InterPro" id="IPR051609">
    <property type="entry name" value="NmrA/Isoflavone_reductase-like"/>
</dbReference>
<dbReference type="AlphaFoldDB" id="A0A8H4N2V2"/>
<organism evidence="4 5">
    <name type="scientific">Botryosphaeria dothidea</name>
    <dbReference type="NCBI Taxonomy" id="55169"/>
    <lineage>
        <taxon>Eukaryota</taxon>
        <taxon>Fungi</taxon>
        <taxon>Dikarya</taxon>
        <taxon>Ascomycota</taxon>
        <taxon>Pezizomycotina</taxon>
        <taxon>Dothideomycetes</taxon>
        <taxon>Dothideomycetes incertae sedis</taxon>
        <taxon>Botryosphaeriales</taxon>
        <taxon>Botryosphaeriaceae</taxon>
        <taxon>Botryosphaeria</taxon>
    </lineage>
</organism>
<dbReference type="CDD" id="cd05259">
    <property type="entry name" value="PCBER_SDR_a"/>
    <property type="match status" value="1"/>
</dbReference>
<dbReference type="PANTHER" id="PTHR47706">
    <property type="entry name" value="NMRA-LIKE FAMILY PROTEIN"/>
    <property type="match status" value="1"/>
</dbReference>
<feature type="domain" description="NmrA-like" evidence="3">
    <location>
        <begin position="30"/>
        <end position="217"/>
    </location>
</feature>
<dbReference type="Gene3D" id="3.40.50.720">
    <property type="entry name" value="NAD(P)-binding Rossmann-like Domain"/>
    <property type="match status" value="1"/>
</dbReference>
<dbReference type="InterPro" id="IPR008030">
    <property type="entry name" value="NmrA-like"/>
</dbReference>
<dbReference type="Pfam" id="PF05368">
    <property type="entry name" value="NmrA"/>
    <property type="match status" value="1"/>
</dbReference>
<keyword evidence="2" id="KW-0560">Oxidoreductase</keyword>
<evidence type="ECO:0000256" key="2">
    <source>
        <dbReference type="ARBA" id="ARBA00023002"/>
    </source>
</evidence>
<evidence type="ECO:0000313" key="5">
    <source>
        <dbReference type="Proteomes" id="UP000572817"/>
    </source>
</evidence>
<dbReference type="PANTHER" id="PTHR47706:SF9">
    <property type="entry name" value="NMRA-LIKE DOMAIN-CONTAINING PROTEIN-RELATED"/>
    <property type="match status" value="1"/>
</dbReference>
<sequence length="278" mass="29640">MSIKNVTLIGASGNLGRADSSATFPDGTKVVRSDYSPESLTQALMGQDAVVSMITITALAEQQKVANAAIAAGVKLFLPSEFGSDTASDAVIAAVPFFKPKKDFIDFLAANEAKMSWAAIVTGPFFDWGLTYGLTGFDVANKTATLVDGGKARFSATNVVQIARSIIAVLEHPDIVANRFVYVESFSTNQLEVLAALEKATGEKWQVKYESSDDLRTVGFQKFQEGDLVTGGTNIIKATILGEGSLEDHSHVAGGIWNERLGLPKEDVDEVVKKVLSS</sequence>
<accession>A0A8H4N2V2</accession>
<proteinExistence type="predicted"/>
<dbReference type="GO" id="GO:0016491">
    <property type="term" value="F:oxidoreductase activity"/>
    <property type="evidence" value="ECO:0007669"/>
    <property type="project" value="UniProtKB-KW"/>
</dbReference>